<dbReference type="InterPro" id="IPR001611">
    <property type="entry name" value="Leu-rich_rpt"/>
</dbReference>
<dbReference type="GO" id="GO:0016301">
    <property type="term" value="F:kinase activity"/>
    <property type="evidence" value="ECO:0007669"/>
    <property type="project" value="UniProtKB-KW"/>
</dbReference>
<protein>
    <submittedName>
        <fullName evidence="14">Leucine-rich repeat receptor-like protein kinase</fullName>
    </submittedName>
</protein>
<dbReference type="Pfam" id="PF08263">
    <property type="entry name" value="LRRNT_2"/>
    <property type="match status" value="1"/>
</dbReference>
<keyword evidence="9" id="KW-0472">Membrane</keyword>
<evidence type="ECO:0000256" key="11">
    <source>
        <dbReference type="ARBA" id="ARBA00023180"/>
    </source>
</evidence>
<accession>C0LGU4</accession>
<keyword evidence="5" id="KW-0677">Repeat</keyword>
<dbReference type="IntAct" id="C0LGU4">
    <property type="interactions" value="7"/>
</dbReference>
<evidence type="ECO:0000256" key="2">
    <source>
        <dbReference type="ARBA" id="ARBA00022614"/>
    </source>
</evidence>
<dbReference type="PANTHER" id="PTHR48060:SF21">
    <property type="entry name" value="L DOMAIN-LIKE PROTEIN"/>
    <property type="match status" value="1"/>
</dbReference>
<dbReference type="PANTHER" id="PTHR48060">
    <property type="entry name" value="DNA DAMAGE-REPAIR/TOLERATION PROTEIN DRT100"/>
    <property type="match status" value="1"/>
</dbReference>
<dbReference type="Gene3D" id="3.80.10.10">
    <property type="entry name" value="Ribonuclease Inhibitor"/>
    <property type="match status" value="1"/>
</dbReference>
<evidence type="ECO:0000256" key="4">
    <source>
        <dbReference type="ARBA" id="ARBA00022729"/>
    </source>
</evidence>
<evidence type="ECO:0000256" key="5">
    <source>
        <dbReference type="ARBA" id="ARBA00022737"/>
    </source>
</evidence>
<comment type="subcellular location">
    <subcellularLocation>
        <location evidence="1">Membrane</location>
        <topology evidence="1">Single-pass type I membrane protein</topology>
    </subcellularLocation>
</comment>
<evidence type="ECO:0000256" key="12">
    <source>
        <dbReference type="SAM" id="SignalP"/>
    </source>
</evidence>
<dbReference type="InterPro" id="IPR013210">
    <property type="entry name" value="LRR_N_plant-typ"/>
</dbReference>
<gene>
    <name evidence="14" type="primary">LRR-RLK</name>
    <name evidence="14" type="ordered locus">At5g44700</name>
</gene>
<dbReference type="SUPFAM" id="SSF52058">
    <property type="entry name" value="L domain-like"/>
    <property type="match status" value="1"/>
</dbReference>
<keyword evidence="4 12" id="KW-0732">Signal</keyword>
<sequence length="176" mass="18935">MQQNSVLLALFFLCFSSGLGSGQPGQRDDLQTLLELKNSFITNPKEEDVLRDWNSGSPSYCNWTGVTCGGREIIGLNLSGLGLTGSISPSIGRFNNLIHIDLSSNRLVGPIPTTLSNLSSSLESLHLFSNLLSGDIPSQLGSLVNLKSLKLGDNELNGTIPETFGNLVNLQSMRTR</sequence>
<evidence type="ECO:0000256" key="1">
    <source>
        <dbReference type="ARBA" id="ARBA00004479"/>
    </source>
</evidence>
<keyword evidence="11" id="KW-0325">Glycoprotein</keyword>
<dbReference type="InterPro" id="IPR053211">
    <property type="entry name" value="DNA_repair-toleration"/>
</dbReference>
<feature type="signal peptide" evidence="12">
    <location>
        <begin position="1"/>
        <end position="22"/>
    </location>
</feature>
<keyword evidence="6" id="KW-0547">Nucleotide-binding</keyword>
<dbReference type="GO" id="GO:0016020">
    <property type="term" value="C:membrane"/>
    <property type="evidence" value="ECO:0007669"/>
    <property type="project" value="UniProtKB-SubCell"/>
</dbReference>
<evidence type="ECO:0000256" key="8">
    <source>
        <dbReference type="ARBA" id="ARBA00022989"/>
    </source>
</evidence>
<proteinExistence type="evidence at transcript level"/>
<evidence type="ECO:0000256" key="9">
    <source>
        <dbReference type="ARBA" id="ARBA00023136"/>
    </source>
</evidence>
<feature type="domain" description="Leucine-rich repeat-containing N-terminal plant-type" evidence="13">
    <location>
        <begin position="28"/>
        <end position="68"/>
    </location>
</feature>
<dbReference type="InterPro" id="IPR032675">
    <property type="entry name" value="LRR_dom_sf"/>
</dbReference>
<evidence type="ECO:0000313" key="14">
    <source>
        <dbReference type="EMBL" id="ACN59379.1"/>
    </source>
</evidence>
<reference evidence="14" key="1">
    <citation type="journal article" date="2010" name="BMC Genomics">
        <title>Genome-wide cloning and sequence analysis of leucine-rich repeat receptor-like protein kinase genes in Arabidopsis thaliana.</title>
        <authorList>
            <person name="Gou X."/>
            <person name="He K."/>
            <person name="Yang H."/>
            <person name="Yuan T."/>
            <person name="Lin H."/>
            <person name="Clouse S.D."/>
            <person name="Li J."/>
        </authorList>
    </citation>
    <scope>NUCLEOTIDE SEQUENCE</scope>
</reference>
<evidence type="ECO:0000256" key="3">
    <source>
        <dbReference type="ARBA" id="ARBA00022692"/>
    </source>
</evidence>
<evidence type="ECO:0000259" key="13">
    <source>
        <dbReference type="Pfam" id="PF08263"/>
    </source>
</evidence>
<keyword evidence="8" id="KW-1133">Transmembrane helix</keyword>
<evidence type="ECO:0000256" key="10">
    <source>
        <dbReference type="ARBA" id="ARBA00023170"/>
    </source>
</evidence>
<keyword evidence="3" id="KW-0812">Transmembrane</keyword>
<evidence type="ECO:0000256" key="7">
    <source>
        <dbReference type="ARBA" id="ARBA00022840"/>
    </source>
</evidence>
<keyword evidence="2" id="KW-0433">Leucine-rich repeat</keyword>
<dbReference type="GO" id="GO:0005524">
    <property type="term" value="F:ATP binding"/>
    <property type="evidence" value="ECO:0007669"/>
    <property type="project" value="UniProtKB-KW"/>
</dbReference>
<keyword evidence="10 14" id="KW-0675">Receptor</keyword>
<dbReference type="EMBL" id="FJ708788">
    <property type="protein sequence ID" value="ACN59379.1"/>
    <property type="molecule type" value="mRNA"/>
</dbReference>
<dbReference type="Pfam" id="PF00560">
    <property type="entry name" value="LRR_1"/>
    <property type="match status" value="3"/>
</dbReference>
<dbReference type="FunFam" id="3.80.10.10:FF:000101">
    <property type="entry name" value="LRR receptor-like serine/threonine-protein kinase ERECTA"/>
    <property type="match status" value="1"/>
</dbReference>
<dbReference type="AlphaFoldDB" id="C0LGU4"/>
<organism evidence="14">
    <name type="scientific">Arabidopsis thaliana</name>
    <name type="common">Mouse-ear cress</name>
    <dbReference type="NCBI Taxonomy" id="3702"/>
    <lineage>
        <taxon>Eukaryota</taxon>
        <taxon>Viridiplantae</taxon>
        <taxon>Streptophyta</taxon>
        <taxon>Embryophyta</taxon>
        <taxon>Tracheophyta</taxon>
        <taxon>Spermatophyta</taxon>
        <taxon>Magnoliopsida</taxon>
        <taxon>eudicotyledons</taxon>
        <taxon>Gunneridae</taxon>
        <taxon>Pentapetalae</taxon>
        <taxon>rosids</taxon>
        <taxon>malvids</taxon>
        <taxon>Brassicales</taxon>
        <taxon>Brassicaceae</taxon>
        <taxon>Camelineae</taxon>
        <taxon>Arabidopsis</taxon>
    </lineage>
</organism>
<keyword evidence="7" id="KW-0067">ATP-binding</keyword>
<keyword evidence="14" id="KW-0808">Transferase</keyword>
<keyword evidence="14" id="KW-0418">Kinase</keyword>
<name>C0LGU4_ARATH</name>
<evidence type="ECO:0000256" key="6">
    <source>
        <dbReference type="ARBA" id="ARBA00022741"/>
    </source>
</evidence>
<feature type="chain" id="PRO_5002899068" evidence="12">
    <location>
        <begin position="23"/>
        <end position="176"/>
    </location>
</feature>